<reference evidence="9" key="1">
    <citation type="submission" date="2014-09" db="EMBL/GenBank/DDBJ databases">
        <authorList>
            <person name="Sharma Rahul"/>
            <person name="Thines Marco"/>
        </authorList>
    </citation>
    <scope>NUCLEOTIDE SEQUENCE [LARGE SCALE GENOMIC DNA]</scope>
</reference>
<evidence type="ECO:0000256" key="4">
    <source>
        <dbReference type="ARBA" id="ARBA00022833"/>
    </source>
</evidence>
<dbReference type="InterPro" id="IPR002893">
    <property type="entry name" value="Znf_MYND"/>
</dbReference>
<comment type="similarity">
    <text evidence="1">Belongs to the AHA1 family.</text>
</comment>
<dbReference type="SMART" id="SM01000">
    <property type="entry name" value="Aha1_N"/>
    <property type="match status" value="1"/>
</dbReference>
<keyword evidence="4" id="KW-0862">Zinc</keyword>
<keyword evidence="3 5" id="KW-0863">Zinc-finger</keyword>
<dbReference type="RefSeq" id="XP_024581055.1">
    <property type="nucleotide sequence ID" value="XM_024730816.1"/>
</dbReference>
<keyword evidence="9" id="KW-1185">Reference proteome</keyword>
<dbReference type="Pfam" id="PF01753">
    <property type="entry name" value="zf-MYND"/>
    <property type="match status" value="1"/>
</dbReference>
<dbReference type="InterPro" id="IPR036338">
    <property type="entry name" value="Aha1"/>
</dbReference>
<organism evidence="8 9">
    <name type="scientific">Plasmopara halstedii</name>
    <name type="common">Downy mildew of sunflower</name>
    <dbReference type="NCBI Taxonomy" id="4781"/>
    <lineage>
        <taxon>Eukaryota</taxon>
        <taxon>Sar</taxon>
        <taxon>Stramenopiles</taxon>
        <taxon>Oomycota</taxon>
        <taxon>Peronosporomycetes</taxon>
        <taxon>Peronosporales</taxon>
        <taxon>Peronosporaceae</taxon>
        <taxon>Plasmopara</taxon>
    </lineage>
</organism>
<dbReference type="OMA" id="CKGSYEM"/>
<feature type="compositionally biased region" description="Low complexity" evidence="6">
    <location>
        <begin position="133"/>
        <end position="161"/>
    </location>
</feature>
<dbReference type="OrthoDB" id="341421at2759"/>
<protein>
    <submittedName>
        <fullName evidence="8">Hsp90-like protein</fullName>
    </submittedName>
</protein>
<evidence type="ECO:0000256" key="2">
    <source>
        <dbReference type="ARBA" id="ARBA00022723"/>
    </source>
</evidence>
<dbReference type="GO" id="GO:0008270">
    <property type="term" value="F:zinc ion binding"/>
    <property type="evidence" value="ECO:0007669"/>
    <property type="project" value="UniProtKB-KW"/>
</dbReference>
<dbReference type="AlphaFoldDB" id="A0A0P1ATQ5"/>
<feature type="region of interest" description="Disordered" evidence="6">
    <location>
        <begin position="116"/>
        <end position="173"/>
    </location>
</feature>
<sequence>MSSVPRTTAANLNVGWDPTPLSTPISGDLDSNSLIERTKEVKVDVNDYSRFKDIGKDLEDEDMEKPETVSSENTSESKCRNCNKVGSKLKCSICKKAVYCERKCQASDWQFHKRICKKPEPPKKPDPPRKSRTTSPTKSPPSKSSSSSLSSGQSTTSSGSSIVVTDEPDLPEKIRGYKNGLPYFHRELSKEEKTLIGDIAPQKIETNPAEAKPVQHDGSAWNKAGTFEERVVTKWAKDKWKEILTGATYAESNLKATLKAPDNISGDASICVVRGKKRYLFDFSFKLSFEIAISSGTTCEGIYDMKDISNDEDYEISCKLTKNPKSISEQNAVRAFIASNNNGLQKEVVRLIHVFATEFQQL</sequence>
<feature type="compositionally biased region" description="Polar residues" evidence="6">
    <location>
        <begin position="20"/>
        <end position="30"/>
    </location>
</feature>
<dbReference type="GO" id="GO:0006457">
    <property type="term" value="P:protein folding"/>
    <property type="evidence" value="ECO:0007669"/>
    <property type="project" value="TreeGrafter"/>
</dbReference>
<evidence type="ECO:0000256" key="3">
    <source>
        <dbReference type="ARBA" id="ARBA00022771"/>
    </source>
</evidence>
<dbReference type="InterPro" id="IPR015310">
    <property type="entry name" value="AHSA1-like_N"/>
</dbReference>
<evidence type="ECO:0000313" key="8">
    <source>
        <dbReference type="EMBL" id="CEG44686.1"/>
    </source>
</evidence>
<evidence type="ECO:0000256" key="1">
    <source>
        <dbReference type="ARBA" id="ARBA00006817"/>
    </source>
</evidence>
<dbReference type="Gene3D" id="3.15.10.20">
    <property type="entry name" value="Activator of Hsp90 ATPase Aha1, N-terminal domain"/>
    <property type="match status" value="1"/>
</dbReference>
<dbReference type="GO" id="GO:0005829">
    <property type="term" value="C:cytosol"/>
    <property type="evidence" value="ECO:0007669"/>
    <property type="project" value="TreeGrafter"/>
</dbReference>
<feature type="compositionally biased region" description="Basic and acidic residues" evidence="6">
    <location>
        <begin position="117"/>
        <end position="129"/>
    </location>
</feature>
<name>A0A0P1ATQ5_PLAHL</name>
<dbReference type="GO" id="GO:0001671">
    <property type="term" value="F:ATPase activator activity"/>
    <property type="evidence" value="ECO:0007669"/>
    <property type="project" value="InterPro"/>
</dbReference>
<dbReference type="SUPFAM" id="SSF144232">
    <property type="entry name" value="HIT/MYND zinc finger-like"/>
    <property type="match status" value="1"/>
</dbReference>
<dbReference type="Proteomes" id="UP000054928">
    <property type="component" value="Unassembled WGS sequence"/>
</dbReference>
<dbReference type="EMBL" id="CCYD01001336">
    <property type="protein sequence ID" value="CEG44686.1"/>
    <property type="molecule type" value="Genomic_DNA"/>
</dbReference>
<dbReference type="GO" id="GO:0051087">
    <property type="term" value="F:protein-folding chaperone binding"/>
    <property type="evidence" value="ECO:0007669"/>
    <property type="project" value="InterPro"/>
</dbReference>
<dbReference type="PROSITE" id="PS01360">
    <property type="entry name" value="ZF_MYND_1"/>
    <property type="match status" value="1"/>
</dbReference>
<evidence type="ECO:0000313" key="9">
    <source>
        <dbReference type="Proteomes" id="UP000054928"/>
    </source>
</evidence>
<keyword evidence="2" id="KW-0479">Metal-binding</keyword>
<feature type="domain" description="MYND-type" evidence="7">
    <location>
        <begin position="79"/>
        <end position="116"/>
    </location>
</feature>
<proteinExistence type="inferred from homology"/>
<feature type="compositionally biased region" description="Polar residues" evidence="6">
    <location>
        <begin position="1"/>
        <end position="11"/>
    </location>
</feature>
<dbReference type="GeneID" id="36396088"/>
<accession>A0A0P1ATQ5</accession>
<dbReference type="STRING" id="4781.A0A0P1ATQ5"/>
<dbReference type="PANTHER" id="PTHR13009">
    <property type="entry name" value="HEAT SHOCK PROTEIN 90 HSP90 CO-CHAPERONE AHA-1"/>
    <property type="match status" value="1"/>
</dbReference>
<dbReference type="PANTHER" id="PTHR13009:SF22">
    <property type="entry name" value="LD43819P"/>
    <property type="match status" value="1"/>
</dbReference>
<dbReference type="SUPFAM" id="SSF103111">
    <property type="entry name" value="Activator of Hsp90 ATPase, Aha1"/>
    <property type="match status" value="1"/>
</dbReference>
<evidence type="ECO:0000259" key="7">
    <source>
        <dbReference type="PROSITE" id="PS50865"/>
    </source>
</evidence>
<dbReference type="Pfam" id="PF09229">
    <property type="entry name" value="Aha1_N"/>
    <property type="match status" value="1"/>
</dbReference>
<evidence type="ECO:0000256" key="6">
    <source>
        <dbReference type="SAM" id="MobiDB-lite"/>
    </source>
</evidence>
<dbReference type="Gene3D" id="6.10.140.2220">
    <property type="match status" value="1"/>
</dbReference>
<feature type="region of interest" description="Disordered" evidence="6">
    <location>
        <begin position="54"/>
        <end position="80"/>
    </location>
</feature>
<feature type="region of interest" description="Disordered" evidence="6">
    <location>
        <begin position="1"/>
        <end position="30"/>
    </location>
</feature>
<evidence type="ECO:0000256" key="5">
    <source>
        <dbReference type="PROSITE-ProRule" id="PRU00134"/>
    </source>
</evidence>
<dbReference type="PROSITE" id="PS50865">
    <property type="entry name" value="ZF_MYND_2"/>
    <property type="match status" value="1"/>
</dbReference>